<organism evidence="2 3">
    <name type="scientific">Candidatus Uhrbacteria bacterium GW2011_GWA2_52_8d</name>
    <dbReference type="NCBI Taxonomy" id="1618979"/>
    <lineage>
        <taxon>Bacteria</taxon>
        <taxon>Candidatus Uhriibacteriota</taxon>
    </lineage>
</organism>
<dbReference type="AlphaFoldDB" id="A0A0G1XQF2"/>
<gene>
    <name evidence="2" type="ORF">UY76_C0008G0009</name>
</gene>
<evidence type="ECO:0000256" key="1">
    <source>
        <dbReference type="SAM" id="Phobius"/>
    </source>
</evidence>
<proteinExistence type="predicted"/>
<protein>
    <submittedName>
        <fullName evidence="2">Uncharacterized protein</fullName>
    </submittedName>
</protein>
<keyword evidence="1" id="KW-0812">Transmembrane</keyword>
<name>A0A0G1XQF2_9BACT</name>
<dbReference type="Proteomes" id="UP000034054">
    <property type="component" value="Unassembled WGS sequence"/>
</dbReference>
<reference evidence="2 3" key="1">
    <citation type="journal article" date="2015" name="Nature">
        <title>rRNA introns, odd ribosomes, and small enigmatic genomes across a large radiation of phyla.</title>
        <authorList>
            <person name="Brown C.T."/>
            <person name="Hug L.A."/>
            <person name="Thomas B.C."/>
            <person name="Sharon I."/>
            <person name="Castelle C.J."/>
            <person name="Singh A."/>
            <person name="Wilkins M.J."/>
            <person name="Williams K.H."/>
            <person name="Banfield J.F."/>
        </authorList>
    </citation>
    <scope>NUCLEOTIDE SEQUENCE [LARGE SCALE GENOMIC DNA]</scope>
</reference>
<accession>A0A0G1XQF2</accession>
<dbReference type="InterPro" id="IPR044020">
    <property type="entry name" value="DUF5676"/>
</dbReference>
<keyword evidence="1" id="KW-0472">Membrane</keyword>
<dbReference type="EMBL" id="LCRH01000008">
    <property type="protein sequence ID" value="KKW33136.1"/>
    <property type="molecule type" value="Genomic_DNA"/>
</dbReference>
<evidence type="ECO:0000313" key="2">
    <source>
        <dbReference type="EMBL" id="KKW33136.1"/>
    </source>
</evidence>
<dbReference type="Pfam" id="PF18926">
    <property type="entry name" value="DUF5676"/>
    <property type="match status" value="1"/>
</dbReference>
<keyword evidence="1" id="KW-1133">Transmembrane helix</keyword>
<evidence type="ECO:0000313" key="3">
    <source>
        <dbReference type="Proteomes" id="UP000034054"/>
    </source>
</evidence>
<sequence>MMLCKKHLGATLAILGVVAFVLCTLWGYVIPVDVRELHADLLRISVLGWSTMNLTSFLLGVIQWAIWGWLIGTAFSAIGAWCERSCSKH</sequence>
<feature type="transmembrane region" description="Helical" evidence="1">
    <location>
        <begin position="55"/>
        <end position="82"/>
    </location>
</feature>
<comment type="caution">
    <text evidence="2">The sequence shown here is derived from an EMBL/GenBank/DDBJ whole genome shotgun (WGS) entry which is preliminary data.</text>
</comment>